<evidence type="ECO:0000313" key="3">
    <source>
        <dbReference type="Proteomes" id="UP001285352"/>
    </source>
</evidence>
<reference evidence="2 3" key="1">
    <citation type="submission" date="2023-11" db="EMBL/GenBank/DDBJ databases">
        <title>Lentzea sokolovensis, sp. nov., Lentzea kristufkii, sp. nov., and Lentzea miocenensis, sp. nov., rare actinobacteria from Sokolov Coal Basin, Miocene lacustrine sediment, Czech Republic.</title>
        <authorList>
            <person name="Lara A."/>
            <person name="Kotroba L."/>
            <person name="Nouioui I."/>
            <person name="Neumann-Schaal M."/>
            <person name="Mast Y."/>
            <person name="Chronakova A."/>
        </authorList>
    </citation>
    <scope>NUCLEOTIDE SEQUENCE [LARGE SCALE GENOMIC DNA]</scope>
    <source>
        <strain evidence="2 3">BCCO 10_0061</strain>
    </source>
</reference>
<organism evidence="2 3">
    <name type="scientific">Lentzea sokolovensis</name>
    <dbReference type="NCBI Taxonomy" id="3095429"/>
    <lineage>
        <taxon>Bacteria</taxon>
        <taxon>Bacillati</taxon>
        <taxon>Actinomycetota</taxon>
        <taxon>Actinomycetes</taxon>
        <taxon>Pseudonocardiales</taxon>
        <taxon>Pseudonocardiaceae</taxon>
        <taxon>Lentzea</taxon>
    </lineage>
</organism>
<comment type="caution">
    <text evidence="2">The sequence shown here is derived from an EMBL/GenBank/DDBJ whole genome shotgun (WGS) entry which is preliminary data.</text>
</comment>
<dbReference type="InterPro" id="IPR035930">
    <property type="entry name" value="FomD-like_sf"/>
</dbReference>
<sequence>MEQVEVWRGAHGDPRPLFGPLPGIRLGDTLAYEFQLPDSFTPWPGRTLLERVFVLLDLGVSMSIPAWRSNLGTDQTQDGPTTWYVDLVHVSATRDSVTVRDLYADVLVPTDGRHQRMLDLDEFADAIEAGQLDIATAVDGLRRWQRFLDQHLHAARDPSETWTDFPPQRLRDLAALPSPLGPIVTAPG</sequence>
<keyword evidence="3" id="KW-1185">Reference proteome</keyword>
<dbReference type="EMBL" id="JAXAVU010000014">
    <property type="protein sequence ID" value="MDX8147414.1"/>
    <property type="molecule type" value="Genomic_DNA"/>
</dbReference>
<dbReference type="SUPFAM" id="SSF159234">
    <property type="entry name" value="FomD-like"/>
    <property type="match status" value="1"/>
</dbReference>
<evidence type="ECO:0000259" key="1">
    <source>
        <dbReference type="Pfam" id="PF04167"/>
    </source>
</evidence>
<feature type="domain" description="DUF402" evidence="1">
    <location>
        <begin position="78"/>
        <end position="139"/>
    </location>
</feature>
<protein>
    <submittedName>
        <fullName evidence="2">DUF402 domain-containing protein</fullName>
    </submittedName>
</protein>
<reference evidence="2 3" key="2">
    <citation type="submission" date="2023-11" db="EMBL/GenBank/DDBJ databases">
        <authorList>
            <person name="Lara A.C."/>
            <person name="Chronakova A."/>
        </authorList>
    </citation>
    <scope>NUCLEOTIDE SEQUENCE [LARGE SCALE GENOMIC DNA]</scope>
    <source>
        <strain evidence="2 3">BCCO 10_0061</strain>
    </source>
</reference>
<dbReference type="RefSeq" id="WP_319979466.1">
    <property type="nucleotide sequence ID" value="NZ_JAXAVU010000014.1"/>
</dbReference>
<proteinExistence type="predicted"/>
<gene>
    <name evidence="2" type="ORF">SK854_35260</name>
</gene>
<dbReference type="InterPro" id="IPR007295">
    <property type="entry name" value="DUF402"/>
</dbReference>
<dbReference type="Gene3D" id="2.40.380.10">
    <property type="entry name" value="FomD-like"/>
    <property type="match status" value="1"/>
</dbReference>
<name>A0ABU4V6P5_9PSEU</name>
<dbReference type="Proteomes" id="UP001285352">
    <property type="component" value="Unassembled WGS sequence"/>
</dbReference>
<accession>A0ABU4V6P5</accession>
<evidence type="ECO:0000313" key="2">
    <source>
        <dbReference type="EMBL" id="MDX8147414.1"/>
    </source>
</evidence>
<dbReference type="Pfam" id="PF04167">
    <property type="entry name" value="DUF402"/>
    <property type="match status" value="1"/>
</dbReference>